<proteinExistence type="predicted"/>
<keyword evidence="1" id="KW-0812">Transmembrane</keyword>
<dbReference type="InterPro" id="IPR051717">
    <property type="entry name" value="MFS_MFSD6"/>
</dbReference>
<accession>A0AAQ4DUT5</accession>
<evidence type="ECO:0000313" key="3">
    <source>
        <dbReference type="Proteomes" id="UP001321473"/>
    </source>
</evidence>
<dbReference type="PANTHER" id="PTHR16172:SF30">
    <property type="entry name" value="SUGAR BABY, ISOFORM C"/>
    <property type="match status" value="1"/>
</dbReference>
<dbReference type="EMBL" id="JARKHS020026554">
    <property type="protein sequence ID" value="KAK8766225.1"/>
    <property type="molecule type" value="Genomic_DNA"/>
</dbReference>
<feature type="transmembrane region" description="Helical" evidence="1">
    <location>
        <begin position="331"/>
        <end position="352"/>
    </location>
</feature>
<keyword evidence="3" id="KW-1185">Reference proteome</keyword>
<keyword evidence="1" id="KW-0472">Membrane</keyword>
<dbReference type="GO" id="GO:0016020">
    <property type="term" value="C:membrane"/>
    <property type="evidence" value="ECO:0007669"/>
    <property type="project" value="TreeGrafter"/>
</dbReference>
<sequence length="442" mass="48371">MRSLSFNFLTGRSTAEMIVRETCAALWEILQPIYVRFPQTAQEWKKIATDMLVEWNFPNCIGCIDGKHVSIECPANSGSRNFNYKKSFSTDLMATCDAHYRALVDLAVRLQCPDSNNDTTYPLTACLETSLSHQPNLCPLDSTSAIRGKAREPGGAASETLACALKCACFCYPDDPGSVDAPVGNCLVSDHRLLGCGDSYCVTISKTSHLAILCDEQSTPPCRLRCHETRLVPGKPFTQSRGDCLRSLSKGVVWGFLLLRLLAIVFSGVAVTLTDAVARLVHDDPTLDRASTDQHRLWGSAGWGAASLLMGQLNHWKSSDGGAFINFSPGVYLSTSMNALDVVAIILLRMPLRETPSRRLFESEPSSYRKRRTYFYMALTYVVGSLSGAIWVFGPLRLRLLGAASPLIAVTSAVQVRACAACNSTSYSDVRSHCSSRRARVL</sequence>
<keyword evidence="1" id="KW-1133">Transmembrane helix</keyword>
<dbReference type="AlphaFoldDB" id="A0AAQ4DUT5"/>
<protein>
    <recommendedName>
        <fullName evidence="4">DDE Tnp4 domain-containing protein</fullName>
    </recommendedName>
</protein>
<evidence type="ECO:0000256" key="1">
    <source>
        <dbReference type="SAM" id="Phobius"/>
    </source>
</evidence>
<feature type="transmembrane region" description="Helical" evidence="1">
    <location>
        <begin position="251"/>
        <end position="273"/>
    </location>
</feature>
<reference evidence="2 3" key="1">
    <citation type="journal article" date="2023" name="Arcadia Sci">
        <title>De novo assembly of a long-read Amblyomma americanum tick genome.</title>
        <authorList>
            <person name="Chou S."/>
            <person name="Poskanzer K.E."/>
            <person name="Rollins M."/>
            <person name="Thuy-Boun P.S."/>
        </authorList>
    </citation>
    <scope>NUCLEOTIDE SEQUENCE [LARGE SCALE GENOMIC DNA]</scope>
    <source>
        <strain evidence="2">F_SG_1</strain>
        <tissue evidence="2">Salivary glands</tissue>
    </source>
</reference>
<organism evidence="2 3">
    <name type="scientific">Amblyomma americanum</name>
    <name type="common">Lone star tick</name>
    <dbReference type="NCBI Taxonomy" id="6943"/>
    <lineage>
        <taxon>Eukaryota</taxon>
        <taxon>Metazoa</taxon>
        <taxon>Ecdysozoa</taxon>
        <taxon>Arthropoda</taxon>
        <taxon>Chelicerata</taxon>
        <taxon>Arachnida</taxon>
        <taxon>Acari</taxon>
        <taxon>Parasitiformes</taxon>
        <taxon>Ixodida</taxon>
        <taxon>Ixodoidea</taxon>
        <taxon>Ixodidae</taxon>
        <taxon>Amblyomminae</taxon>
        <taxon>Amblyomma</taxon>
    </lineage>
</organism>
<comment type="caution">
    <text evidence="2">The sequence shown here is derived from an EMBL/GenBank/DDBJ whole genome shotgun (WGS) entry which is preliminary data.</text>
</comment>
<feature type="transmembrane region" description="Helical" evidence="1">
    <location>
        <begin position="373"/>
        <end position="393"/>
    </location>
</feature>
<gene>
    <name evidence="2" type="ORF">V5799_006995</name>
</gene>
<name>A0AAQ4DUT5_AMBAM</name>
<dbReference type="PANTHER" id="PTHR16172">
    <property type="entry name" value="MAJOR FACILITATOR SUPERFAMILY DOMAIN-CONTAINING PROTEIN 6-LIKE"/>
    <property type="match status" value="1"/>
</dbReference>
<dbReference type="Proteomes" id="UP001321473">
    <property type="component" value="Unassembled WGS sequence"/>
</dbReference>
<evidence type="ECO:0000313" key="2">
    <source>
        <dbReference type="EMBL" id="KAK8766225.1"/>
    </source>
</evidence>
<evidence type="ECO:0008006" key="4">
    <source>
        <dbReference type="Google" id="ProtNLM"/>
    </source>
</evidence>